<comment type="cofactor">
    <cofactor evidence="1">
        <name>Co(2+)</name>
        <dbReference type="ChEBI" id="CHEBI:48828"/>
    </cofactor>
</comment>
<evidence type="ECO:0000256" key="2">
    <source>
        <dbReference type="ARBA" id="ARBA00001947"/>
    </source>
</evidence>
<keyword evidence="5" id="KW-0378">Hydrolase</keyword>
<dbReference type="InterPro" id="IPR002933">
    <property type="entry name" value="Peptidase_M20"/>
</dbReference>
<evidence type="ECO:0000256" key="1">
    <source>
        <dbReference type="ARBA" id="ARBA00001941"/>
    </source>
</evidence>
<evidence type="ECO:0000256" key="7">
    <source>
        <dbReference type="ARBA" id="ARBA00023285"/>
    </source>
</evidence>
<comment type="caution">
    <text evidence="9">The sequence shown here is derived from an EMBL/GenBank/DDBJ whole genome shotgun (WGS) entry which is preliminary data.</text>
</comment>
<dbReference type="Gene3D" id="3.30.70.360">
    <property type="match status" value="1"/>
</dbReference>
<evidence type="ECO:0000313" key="9">
    <source>
        <dbReference type="EMBL" id="MFC4410077.1"/>
    </source>
</evidence>
<dbReference type="NCBIfam" id="TIGR01910">
    <property type="entry name" value="DapE-ArgE"/>
    <property type="match status" value="1"/>
</dbReference>
<keyword evidence="10" id="KW-1185">Reference proteome</keyword>
<evidence type="ECO:0000256" key="3">
    <source>
        <dbReference type="ARBA" id="ARBA00006247"/>
    </source>
</evidence>
<dbReference type="Gene3D" id="3.40.630.10">
    <property type="entry name" value="Zn peptidases"/>
    <property type="match status" value="1"/>
</dbReference>
<sequence length="363" mass="40108">MVIDLLKKLILIDSSTKDGANLAVDFCRRWLEEQNLTVKELTNNGYKMLVCEIGSGDQTIIFNGHVDVVSGNEEQFIPVERDGKLYGRGAADMKAGVAAMMVAMKQLKDLNLRSKVQLQIVSDEEIGGLNCSGYLADQGYRGDFVICSEPTQLGIGLQAKGVLRLDIEINGKPAHGSRPWEGVNAIEKAYYEYEKILELPFLKESSELYTSPSINLAKIQGGDAYNKVPEKCVCSLDIRYLPTQTAEEVIAQIEGVVDGKVTAVLIGNPVKTEANSPYIELLSPVIQKNLEKEARLFGQHGSADTLFFANYGIPAIEFGPSGANWHGDEEYVIVESISQYTRILVDFAMEVNLDKFEEQRRGD</sequence>
<keyword evidence="6" id="KW-0862">Zinc</keyword>
<dbReference type="EMBL" id="JBHSEC010000007">
    <property type="protein sequence ID" value="MFC4410077.1"/>
    <property type="molecule type" value="Genomic_DNA"/>
</dbReference>
<evidence type="ECO:0000256" key="4">
    <source>
        <dbReference type="ARBA" id="ARBA00022723"/>
    </source>
</evidence>
<dbReference type="SUPFAM" id="SSF53187">
    <property type="entry name" value="Zn-dependent exopeptidases"/>
    <property type="match status" value="1"/>
</dbReference>
<dbReference type="InterPro" id="IPR050072">
    <property type="entry name" value="Peptidase_M20A"/>
</dbReference>
<dbReference type="Pfam" id="PF07687">
    <property type="entry name" value="M20_dimer"/>
    <property type="match status" value="1"/>
</dbReference>
<comment type="similarity">
    <text evidence="3">Belongs to the peptidase M20A family.</text>
</comment>
<dbReference type="InterPro" id="IPR010182">
    <property type="entry name" value="ArgE/DapE"/>
</dbReference>
<gene>
    <name evidence="9" type="ORF">ACFOZY_06450</name>
</gene>
<keyword evidence="4" id="KW-0479">Metal-binding</keyword>
<dbReference type="SUPFAM" id="SSF55031">
    <property type="entry name" value="Bacterial exopeptidase dimerisation domain"/>
    <property type="match status" value="1"/>
</dbReference>
<name>A0ABV8X735_9LACT</name>
<evidence type="ECO:0000256" key="6">
    <source>
        <dbReference type="ARBA" id="ARBA00022833"/>
    </source>
</evidence>
<dbReference type="Pfam" id="PF01546">
    <property type="entry name" value="Peptidase_M20"/>
    <property type="match status" value="1"/>
</dbReference>
<proteinExistence type="inferred from homology"/>
<feature type="domain" description="Peptidase M20 dimerisation" evidence="8">
    <location>
        <begin position="159"/>
        <end position="258"/>
    </location>
</feature>
<evidence type="ECO:0000313" key="10">
    <source>
        <dbReference type="Proteomes" id="UP001595817"/>
    </source>
</evidence>
<dbReference type="Proteomes" id="UP001595817">
    <property type="component" value="Unassembled WGS sequence"/>
</dbReference>
<comment type="cofactor">
    <cofactor evidence="2">
        <name>Zn(2+)</name>
        <dbReference type="ChEBI" id="CHEBI:29105"/>
    </cofactor>
</comment>
<accession>A0ABV8X735</accession>
<dbReference type="PANTHER" id="PTHR43808">
    <property type="entry name" value="ACETYLORNITHINE DEACETYLASE"/>
    <property type="match status" value="1"/>
</dbReference>
<dbReference type="RefSeq" id="WP_378153516.1">
    <property type="nucleotide sequence ID" value="NZ_JBHSEC010000007.1"/>
</dbReference>
<dbReference type="InterPro" id="IPR011650">
    <property type="entry name" value="Peptidase_M20_dimer"/>
</dbReference>
<organism evidence="9 10">
    <name type="scientific">Chungangia koreensis</name>
    <dbReference type="NCBI Taxonomy" id="752657"/>
    <lineage>
        <taxon>Bacteria</taxon>
        <taxon>Bacillati</taxon>
        <taxon>Bacillota</taxon>
        <taxon>Bacilli</taxon>
        <taxon>Lactobacillales</taxon>
        <taxon>Chungangia</taxon>
    </lineage>
</organism>
<dbReference type="InterPro" id="IPR036264">
    <property type="entry name" value="Bact_exopeptidase_dim_dom"/>
</dbReference>
<keyword evidence="7" id="KW-0170">Cobalt</keyword>
<evidence type="ECO:0000256" key="5">
    <source>
        <dbReference type="ARBA" id="ARBA00022801"/>
    </source>
</evidence>
<protein>
    <submittedName>
        <fullName evidence="9">M20 family metallopeptidase</fullName>
    </submittedName>
</protein>
<evidence type="ECO:0000259" key="8">
    <source>
        <dbReference type="Pfam" id="PF07687"/>
    </source>
</evidence>
<reference evidence="10" key="1">
    <citation type="journal article" date="2019" name="Int. J. Syst. Evol. Microbiol.">
        <title>The Global Catalogue of Microorganisms (GCM) 10K type strain sequencing project: providing services to taxonomists for standard genome sequencing and annotation.</title>
        <authorList>
            <consortium name="The Broad Institute Genomics Platform"/>
            <consortium name="The Broad Institute Genome Sequencing Center for Infectious Disease"/>
            <person name="Wu L."/>
            <person name="Ma J."/>
        </authorList>
    </citation>
    <scope>NUCLEOTIDE SEQUENCE [LARGE SCALE GENOMIC DNA]</scope>
    <source>
        <strain evidence="10">CCUG 59778</strain>
    </source>
</reference>